<protein>
    <recommendedName>
        <fullName evidence="4">DDE Tnp4 domain-containing protein</fullName>
    </recommendedName>
</protein>
<name>A0A167NMX6_PHYB8</name>
<accession>A0A167NMX6</accession>
<organism evidence="2 3">
    <name type="scientific">Phycomyces blakesleeanus (strain ATCC 8743b / DSM 1359 / FGSC 10004 / NBRC 33097 / NRRL 1555)</name>
    <dbReference type="NCBI Taxonomy" id="763407"/>
    <lineage>
        <taxon>Eukaryota</taxon>
        <taxon>Fungi</taxon>
        <taxon>Fungi incertae sedis</taxon>
        <taxon>Mucoromycota</taxon>
        <taxon>Mucoromycotina</taxon>
        <taxon>Mucoromycetes</taxon>
        <taxon>Mucorales</taxon>
        <taxon>Phycomycetaceae</taxon>
        <taxon>Phycomyces</taxon>
    </lineage>
</organism>
<reference evidence="3" key="1">
    <citation type="submission" date="2015-06" db="EMBL/GenBank/DDBJ databases">
        <title>Expansion of signal transduction pathways in fungi by whole-genome duplication.</title>
        <authorList>
            <consortium name="DOE Joint Genome Institute"/>
            <person name="Corrochano L.M."/>
            <person name="Kuo A."/>
            <person name="Marcet-Houben M."/>
            <person name="Polaino S."/>
            <person name="Salamov A."/>
            <person name="Villalobos J.M."/>
            <person name="Alvarez M.I."/>
            <person name="Avalos J."/>
            <person name="Benito E.P."/>
            <person name="Benoit I."/>
            <person name="Burger G."/>
            <person name="Camino L.P."/>
            <person name="Canovas D."/>
            <person name="Cerda-Olmedo E."/>
            <person name="Cheng J.-F."/>
            <person name="Dominguez A."/>
            <person name="Elias M."/>
            <person name="Eslava A.P."/>
            <person name="Glaser F."/>
            <person name="Grimwood J."/>
            <person name="Gutierrez G."/>
            <person name="Heitman J."/>
            <person name="Henrissat B."/>
            <person name="Iturriaga E.A."/>
            <person name="Lang B.F."/>
            <person name="Lavin J.L."/>
            <person name="Lee S."/>
            <person name="Li W."/>
            <person name="Lindquist E."/>
            <person name="Lopez-Garcia S."/>
            <person name="Luque E.M."/>
            <person name="Marcos A.T."/>
            <person name="Martin J."/>
            <person name="McCluskey K."/>
            <person name="Medina H.R."/>
            <person name="Miralles-Duran A."/>
            <person name="Miyazaki A."/>
            <person name="Munoz-Torres E."/>
            <person name="Oguiza J.A."/>
            <person name="Ohm R."/>
            <person name="Olmedo M."/>
            <person name="Orejas M."/>
            <person name="Ortiz-Castellanos L."/>
            <person name="Pisabarro A.G."/>
            <person name="Rodriguez-Romero J."/>
            <person name="Ruiz-Herrera J."/>
            <person name="Ruiz-Vazquez R."/>
            <person name="Sanz C."/>
            <person name="Schackwitz W."/>
            <person name="Schmutz J."/>
            <person name="Shahriari M."/>
            <person name="Shelest E."/>
            <person name="Silva-Franco F."/>
            <person name="Soanes D."/>
            <person name="Syed K."/>
            <person name="Tagua V.G."/>
            <person name="Talbot N.J."/>
            <person name="Thon M."/>
            <person name="De vries R.P."/>
            <person name="Wiebenga A."/>
            <person name="Yadav J.S."/>
            <person name="Braun E.L."/>
            <person name="Baker S."/>
            <person name="Garre V."/>
            <person name="Horwitz B."/>
            <person name="Torres-Martinez S."/>
            <person name="Idnurm A."/>
            <person name="Herrera-Estrella A."/>
            <person name="Gabaldon T."/>
            <person name="Grigoriev I.V."/>
        </authorList>
    </citation>
    <scope>NUCLEOTIDE SEQUENCE [LARGE SCALE GENOMIC DNA]</scope>
    <source>
        <strain evidence="3">NRRL 1555(-)</strain>
    </source>
</reference>
<dbReference type="Proteomes" id="UP000077315">
    <property type="component" value="Unassembled WGS sequence"/>
</dbReference>
<keyword evidence="3" id="KW-1185">Reference proteome</keyword>
<dbReference type="Pfam" id="PF04827">
    <property type="entry name" value="Plant_tran"/>
    <property type="match status" value="1"/>
</dbReference>
<gene>
    <name evidence="2" type="ORF">PHYBLDRAFT_166279</name>
</gene>
<evidence type="ECO:0000313" key="2">
    <source>
        <dbReference type="EMBL" id="OAD76308.1"/>
    </source>
</evidence>
<dbReference type="PANTHER" id="PTHR47150">
    <property type="entry name" value="OS12G0169200 PROTEIN"/>
    <property type="match status" value="1"/>
</dbReference>
<dbReference type="EMBL" id="KV440976">
    <property type="protein sequence ID" value="OAD76308.1"/>
    <property type="molecule type" value="Genomic_DNA"/>
</dbReference>
<dbReference type="VEuPathDB" id="FungiDB:PHYBLDRAFT_166279"/>
<proteinExistence type="predicted"/>
<evidence type="ECO:0008006" key="4">
    <source>
        <dbReference type="Google" id="ProtNLM"/>
    </source>
</evidence>
<dbReference type="InterPro" id="IPR006912">
    <property type="entry name" value="Harbinger_derived_prot"/>
</dbReference>
<dbReference type="AlphaFoldDB" id="A0A167NMX6"/>
<dbReference type="InParanoid" id="A0A167NMX6"/>
<feature type="region of interest" description="Disordered" evidence="1">
    <location>
        <begin position="178"/>
        <end position="206"/>
    </location>
</feature>
<dbReference type="PANTHER" id="PTHR47150:SF6">
    <property type="entry name" value="OS01G0872900 PROTEIN"/>
    <property type="match status" value="1"/>
</dbReference>
<evidence type="ECO:0000313" key="3">
    <source>
        <dbReference type="Proteomes" id="UP000077315"/>
    </source>
</evidence>
<dbReference type="GeneID" id="28996299"/>
<evidence type="ECO:0000256" key="1">
    <source>
        <dbReference type="SAM" id="MobiDB-lite"/>
    </source>
</evidence>
<dbReference type="RefSeq" id="XP_018294348.1">
    <property type="nucleotide sequence ID" value="XM_018435393.1"/>
</dbReference>
<sequence>MNFELLLASLKEDERNLIDNECDLEELAIMAKHYYSDLDYRSHLFRDLATEKAPVVNYSINGNKYNMGYYLTDGIYPTYGAFVKSLNDPRTPKEKNFAKAQEGVRKDVERAFGVLQARFAIVSGPSRMWDRDTLHDIMTACIILHNMIVEEKRKSMEIGHADNSERIADERQCIDIDPVSTLPPVVSETSGNPKPRPALPIETGFD</sequence>
<dbReference type="OrthoDB" id="2506095at2759"/>